<dbReference type="EC" id="3.1.1.-" evidence="7"/>
<protein>
    <recommendedName>
        <fullName evidence="7">Phospholipase B-like</fullName>
        <ecNumber evidence="7">3.1.1.-</ecNumber>
    </recommendedName>
</protein>
<accession>A0A813LDP0</accession>
<dbReference type="EMBL" id="CAJNNW010033941">
    <property type="protein sequence ID" value="CAE8720994.1"/>
    <property type="molecule type" value="Genomic_DNA"/>
</dbReference>
<evidence type="ECO:0000313" key="10">
    <source>
        <dbReference type="Proteomes" id="UP000626109"/>
    </source>
</evidence>
<dbReference type="InterPro" id="IPR025197">
    <property type="entry name" value="DUF4116"/>
</dbReference>
<comment type="function">
    <text evidence="7">Putative phospholipase.</text>
</comment>
<dbReference type="InterPro" id="IPR007000">
    <property type="entry name" value="PLipase_B-like"/>
</dbReference>
<feature type="signal peptide" evidence="7">
    <location>
        <begin position="1"/>
        <end position="26"/>
    </location>
</feature>
<feature type="domain" description="DUF4116" evidence="8">
    <location>
        <begin position="452"/>
        <end position="500"/>
    </location>
</feature>
<keyword evidence="4 7" id="KW-0442">Lipid degradation</keyword>
<dbReference type="GO" id="GO:0009395">
    <property type="term" value="P:phospholipid catabolic process"/>
    <property type="evidence" value="ECO:0007669"/>
    <property type="project" value="TreeGrafter"/>
</dbReference>
<evidence type="ECO:0000313" key="9">
    <source>
        <dbReference type="EMBL" id="CAE8720994.1"/>
    </source>
</evidence>
<dbReference type="AlphaFoldDB" id="A0A813LDP0"/>
<evidence type="ECO:0000256" key="4">
    <source>
        <dbReference type="ARBA" id="ARBA00022963"/>
    </source>
</evidence>
<dbReference type="PANTHER" id="PTHR12370">
    <property type="entry name" value="PHOSPHOLIPASE B-RELATED"/>
    <property type="match status" value="1"/>
</dbReference>
<evidence type="ECO:0000256" key="5">
    <source>
        <dbReference type="ARBA" id="ARBA00023098"/>
    </source>
</evidence>
<evidence type="ECO:0000259" key="8">
    <source>
        <dbReference type="Pfam" id="PF13475"/>
    </source>
</evidence>
<keyword evidence="5 7" id="KW-0443">Lipid metabolism</keyword>
<feature type="domain" description="DUF4116" evidence="8">
    <location>
        <begin position="502"/>
        <end position="550"/>
    </location>
</feature>
<proteinExistence type="inferred from homology"/>
<feature type="chain" id="PRO_5033107547" description="Phospholipase B-like" evidence="7">
    <location>
        <begin position="27"/>
        <end position="778"/>
    </location>
</feature>
<dbReference type="PANTHER" id="PTHR12370:SF3">
    <property type="entry name" value="PHOSPHOLIPASE B-LIKE 2-RELATED"/>
    <property type="match status" value="1"/>
</dbReference>
<dbReference type="Proteomes" id="UP000626109">
    <property type="component" value="Unassembled WGS sequence"/>
</dbReference>
<comment type="caution">
    <text evidence="9">The sequence shown here is derived from an EMBL/GenBank/DDBJ whole genome shotgun (WGS) entry which is preliminary data.</text>
</comment>
<dbReference type="GO" id="GO:0004620">
    <property type="term" value="F:phospholipase activity"/>
    <property type="evidence" value="ECO:0007669"/>
    <property type="project" value="InterPro"/>
</dbReference>
<dbReference type="Pfam" id="PF13475">
    <property type="entry name" value="DUF4116"/>
    <property type="match status" value="4"/>
</dbReference>
<gene>
    <name evidence="9" type="ORF">PGLA2088_LOCUS41659</name>
</gene>
<dbReference type="Pfam" id="PF04916">
    <property type="entry name" value="Phospholip_B"/>
    <property type="match status" value="1"/>
</dbReference>
<feature type="domain" description="DUF4116" evidence="8">
    <location>
        <begin position="719"/>
        <end position="766"/>
    </location>
</feature>
<feature type="domain" description="DUF4116" evidence="8">
    <location>
        <begin position="607"/>
        <end position="651"/>
    </location>
</feature>
<keyword evidence="6" id="KW-0325">Glycoprotein</keyword>
<evidence type="ECO:0000256" key="6">
    <source>
        <dbReference type="ARBA" id="ARBA00023180"/>
    </source>
</evidence>
<evidence type="ECO:0000256" key="3">
    <source>
        <dbReference type="ARBA" id="ARBA00022801"/>
    </source>
</evidence>
<keyword evidence="2 7" id="KW-0732">Signal</keyword>
<sequence length="778" mass="84114">MSTASSLQLPLQRRALLTLQLALVLASSLQGTATGPSSEFAAEVESNISALSAECSPRLSPLRAPGTDFHCQLRWGSGGPSKAADAFGIFEDTIAETSWATLRIHGLPRRAESESDGMSDQRMSFAAGFVEGALTVERTWQHRLSYFGATFAEKAIAFVEANDAYVRERIAANSELEPFWAEVKLVWAQLDGLVAGHLAACKPGRCLDRRSFLLLNAEEDLSNIIHKPFKGALEGWTAEEAAEYTRKTTHCSAIVRLLPGNSDLLLGHNTWTGYYSMLRVLKEIDLPLFGARAADSVFPGYFGALYSGDDFYALSSGLAVQETTNSVYNSSTLALISPSSVPLLLSGPLQLLRQGGTCMGDSLAAMPGDSAKIMSSSGDASFTSRSWARKSVAAAAATSVVATTWLMWELWKRTLRRRSGLLALSRPCGGDARAGALFSSLCLSLGWALRSDRALVLEGVRSNGLALEHAPEPRRADRELVLVAISQNSLALEFAAVDLRADMEVVLEAAKGSIEALNFASETILGDRVFVRRLLRLGCGTLQYASEILRADRDLFLEAVGLWGPEALDFASEALLADPVLFRRVVGQDLGSLRYASQQLLGDLAQMMEFVRLQGLALQYASSSLHAHRGLALEAVRQDGRALQYVSEALRGDLDFMLEVLQNVGSVRWLTLSTVGGEDFSALSFASAALLGERRLVLEAVRRGDDRALSFASAALRADPELVIEAVSRHGPALQHASAELRADLRVVHKAVRQSKVALRFAAQELLHDPELMMAVST</sequence>
<keyword evidence="3 7" id="KW-0378">Hydrolase</keyword>
<comment type="similarity">
    <text evidence="1 7">Belongs to the phospholipase B-like family.</text>
</comment>
<evidence type="ECO:0000256" key="2">
    <source>
        <dbReference type="ARBA" id="ARBA00022729"/>
    </source>
</evidence>
<evidence type="ECO:0000256" key="7">
    <source>
        <dbReference type="RuleBase" id="RU364138"/>
    </source>
</evidence>
<reference evidence="9" key="1">
    <citation type="submission" date="2021-02" db="EMBL/GenBank/DDBJ databases">
        <authorList>
            <person name="Dougan E. K."/>
            <person name="Rhodes N."/>
            <person name="Thang M."/>
            <person name="Chan C."/>
        </authorList>
    </citation>
    <scope>NUCLEOTIDE SEQUENCE</scope>
</reference>
<dbReference type="GO" id="GO:0005576">
    <property type="term" value="C:extracellular region"/>
    <property type="evidence" value="ECO:0007669"/>
    <property type="project" value="TreeGrafter"/>
</dbReference>
<organism evidence="9 10">
    <name type="scientific">Polarella glacialis</name>
    <name type="common">Dinoflagellate</name>
    <dbReference type="NCBI Taxonomy" id="89957"/>
    <lineage>
        <taxon>Eukaryota</taxon>
        <taxon>Sar</taxon>
        <taxon>Alveolata</taxon>
        <taxon>Dinophyceae</taxon>
        <taxon>Suessiales</taxon>
        <taxon>Suessiaceae</taxon>
        <taxon>Polarella</taxon>
    </lineage>
</organism>
<name>A0A813LDP0_POLGL</name>
<dbReference type="Gene3D" id="3.60.60.30">
    <property type="match status" value="1"/>
</dbReference>
<evidence type="ECO:0000256" key="1">
    <source>
        <dbReference type="ARBA" id="ARBA00007835"/>
    </source>
</evidence>